<feature type="region of interest" description="Disordered" evidence="1">
    <location>
        <begin position="195"/>
        <end position="222"/>
    </location>
</feature>
<feature type="region of interest" description="Disordered" evidence="1">
    <location>
        <begin position="53"/>
        <end position="72"/>
    </location>
</feature>
<feature type="domain" description="C2H2-type" evidence="2">
    <location>
        <begin position="288"/>
        <end position="309"/>
    </location>
</feature>
<dbReference type="Proteomes" id="UP000614601">
    <property type="component" value="Unassembled WGS sequence"/>
</dbReference>
<feature type="region of interest" description="Disordered" evidence="1">
    <location>
        <begin position="475"/>
        <end position="495"/>
    </location>
</feature>
<feature type="compositionally biased region" description="Basic and acidic residues" evidence="1">
    <location>
        <begin position="475"/>
        <end position="486"/>
    </location>
</feature>
<dbReference type="EMBL" id="CAJFDH010000002">
    <property type="protein sequence ID" value="CAD5213086.1"/>
    <property type="molecule type" value="Genomic_DNA"/>
</dbReference>
<dbReference type="FunFam" id="3.30.160.60:FF:002852">
    <property type="entry name" value="Dorsal Intercalation and Elongation defect"/>
    <property type="match status" value="1"/>
</dbReference>
<feature type="compositionally biased region" description="Polar residues" evidence="1">
    <location>
        <begin position="144"/>
        <end position="157"/>
    </location>
</feature>
<dbReference type="PANTHER" id="PTHR21190">
    <property type="entry name" value="GH10077P"/>
    <property type="match status" value="1"/>
</dbReference>
<dbReference type="SMART" id="SM00355">
    <property type="entry name" value="ZnF_C2H2"/>
    <property type="match status" value="3"/>
</dbReference>
<dbReference type="PROSITE" id="PS00028">
    <property type="entry name" value="ZINC_FINGER_C2H2_1"/>
    <property type="match status" value="2"/>
</dbReference>
<keyword evidence="4" id="KW-1185">Reference proteome</keyword>
<dbReference type="InterPro" id="IPR013087">
    <property type="entry name" value="Znf_C2H2_type"/>
</dbReference>
<gene>
    <name evidence="3" type="ORF">BOKJ2_LOCUS4887</name>
</gene>
<dbReference type="AlphaFoldDB" id="A0A811KC64"/>
<evidence type="ECO:0000259" key="2">
    <source>
        <dbReference type="PROSITE" id="PS00028"/>
    </source>
</evidence>
<sequence length="562" mass="62407">MLTDSSDLVDTNKSEADNIQQLMMQLQNAQNSNSTSAMFDALFNQALFQNGNNRSSAEAEQSPVFSEPSTPAVNTADFMSRLLSEQSNQFQLPPPQDETDPQQLLNLLNTLNSSESNNDLLRLLGPNAASILAPLEAQMQNKNLKRTSATGHSSPAPQHSDERPVTKMPRLTAQAERKDSDLLEKLDMNFLLQSQKQVRSPTNSPENTPPTPHLNVPTSSDANNVLSQLLPNLSLPNFNFPMFPNMNGQNFGLDGPLDMARMAHLVNQAQSVPKTPKRQYSSTSKNYCDLCNKEVCNKYFLRTHMLKMHNIVIDENKSVIANIDTLEKEKEGGLSFRCDICKIKLDTRLQLRDHKRDAHGIMPLTNQPISATNVGSSASSECDASQKTPTAFDTPSNFVKLESQDNIPPPSSSSSTASEECCPVCVGKIDVEKLSAHLMSHHQLSQTFLDSMKNEEHVLESVDEAALRFARGREEFRPSNKEEKHSHTSGSASPLSVNIPEAYFQQLETSKNLHNQTFVLKVMDQNANLPEELLAYLPVKSQINQPIRLTIELRPTADSKEV</sequence>
<feature type="region of interest" description="Disordered" evidence="1">
    <location>
        <begin position="372"/>
        <end position="419"/>
    </location>
</feature>
<name>A0A811KC64_9BILA</name>
<evidence type="ECO:0000313" key="3">
    <source>
        <dbReference type="EMBL" id="CAD5213086.1"/>
    </source>
</evidence>
<dbReference type="OrthoDB" id="10020956at2759"/>
<organism evidence="3 4">
    <name type="scientific">Bursaphelenchus okinawaensis</name>
    <dbReference type="NCBI Taxonomy" id="465554"/>
    <lineage>
        <taxon>Eukaryota</taxon>
        <taxon>Metazoa</taxon>
        <taxon>Ecdysozoa</taxon>
        <taxon>Nematoda</taxon>
        <taxon>Chromadorea</taxon>
        <taxon>Rhabditida</taxon>
        <taxon>Tylenchina</taxon>
        <taxon>Tylenchomorpha</taxon>
        <taxon>Aphelenchoidea</taxon>
        <taxon>Aphelenchoididae</taxon>
        <taxon>Bursaphelenchus</taxon>
    </lineage>
</organism>
<protein>
    <recommendedName>
        <fullName evidence="2">C2H2-type domain-containing protein</fullName>
    </recommendedName>
</protein>
<feature type="domain" description="C2H2-type" evidence="2">
    <location>
        <begin position="338"/>
        <end position="359"/>
    </location>
</feature>
<dbReference type="Proteomes" id="UP000783686">
    <property type="component" value="Unassembled WGS sequence"/>
</dbReference>
<reference evidence="3" key="1">
    <citation type="submission" date="2020-09" db="EMBL/GenBank/DDBJ databases">
        <authorList>
            <person name="Kikuchi T."/>
        </authorList>
    </citation>
    <scope>NUCLEOTIDE SEQUENCE</scope>
    <source>
        <strain evidence="3">SH1</strain>
    </source>
</reference>
<dbReference type="EMBL" id="CAJFCW020000002">
    <property type="protein sequence ID" value="CAG9099026.1"/>
    <property type="molecule type" value="Genomic_DNA"/>
</dbReference>
<dbReference type="PANTHER" id="PTHR21190:SF1">
    <property type="entry name" value="GH10077P"/>
    <property type="match status" value="1"/>
</dbReference>
<comment type="caution">
    <text evidence="3">The sequence shown here is derived from an EMBL/GenBank/DDBJ whole genome shotgun (WGS) entry which is preliminary data.</text>
</comment>
<dbReference type="Gene3D" id="3.30.160.60">
    <property type="entry name" value="Classic Zinc Finger"/>
    <property type="match status" value="1"/>
</dbReference>
<proteinExistence type="predicted"/>
<feature type="region of interest" description="Disordered" evidence="1">
    <location>
        <begin position="144"/>
        <end position="168"/>
    </location>
</feature>
<evidence type="ECO:0000256" key="1">
    <source>
        <dbReference type="SAM" id="MobiDB-lite"/>
    </source>
</evidence>
<feature type="compositionally biased region" description="Polar residues" evidence="1">
    <location>
        <begin position="372"/>
        <end position="397"/>
    </location>
</feature>
<evidence type="ECO:0000313" key="4">
    <source>
        <dbReference type="Proteomes" id="UP000614601"/>
    </source>
</evidence>
<accession>A0A811KC64</accession>